<reference evidence="4" key="1">
    <citation type="submission" date="2018-06" db="EMBL/GenBank/DDBJ databases">
        <authorList>
            <person name="Zhirakovskaya E."/>
        </authorList>
    </citation>
    <scope>NUCLEOTIDE SEQUENCE</scope>
</reference>
<dbReference type="SUPFAM" id="SSF75217">
    <property type="entry name" value="alpha/beta knot"/>
    <property type="match status" value="1"/>
</dbReference>
<keyword evidence="2 4" id="KW-0808">Transferase</keyword>
<gene>
    <name evidence="4" type="ORF">MNBD_PLANCTO03-658</name>
</gene>
<dbReference type="AlphaFoldDB" id="A0A3B1DWV7"/>
<evidence type="ECO:0000259" key="3">
    <source>
        <dbReference type="Pfam" id="PF00588"/>
    </source>
</evidence>
<accession>A0A3B1DWV7</accession>
<name>A0A3B1DWV7_9ZZZZ</name>
<evidence type="ECO:0000313" key="4">
    <source>
        <dbReference type="EMBL" id="VAX39850.1"/>
    </source>
</evidence>
<dbReference type="Gene3D" id="3.40.1280.10">
    <property type="match status" value="1"/>
</dbReference>
<dbReference type="GO" id="GO:0008173">
    <property type="term" value="F:RNA methyltransferase activity"/>
    <property type="evidence" value="ECO:0007669"/>
    <property type="project" value="InterPro"/>
</dbReference>
<proteinExistence type="predicted"/>
<dbReference type="Pfam" id="PF00588">
    <property type="entry name" value="SpoU_methylase"/>
    <property type="match status" value="1"/>
</dbReference>
<sequence length="239" mass="24379">HRVVSVLCTPTRLAGMGACLAQLPAETPVLVAGRGVVEQIVGFDMHRGILALGQRLNPPAAEDLLARARLVVVCEDLANHDNLGAVFRNVACLVGAPEGAGGAEGAEGPIPAAVLLSPGCCDPLYRKSLRVSMGHVLRVPFARVEAWPGGLAGLSAAGFRVLALTPGTGAVDLWRLEHNPNDRLAVVVGAEGPGLSEKALAAADQRVRIPMAAGADSLNVATALAVVLAKVGGEGGRPE</sequence>
<dbReference type="PANTHER" id="PTHR43191">
    <property type="entry name" value="RRNA METHYLTRANSFERASE 3"/>
    <property type="match status" value="1"/>
</dbReference>
<dbReference type="EMBL" id="UOGK01000296">
    <property type="protein sequence ID" value="VAX39850.1"/>
    <property type="molecule type" value="Genomic_DNA"/>
</dbReference>
<dbReference type="CDD" id="cd18095">
    <property type="entry name" value="SpoU-like_rRNA-MTase"/>
    <property type="match status" value="1"/>
</dbReference>
<evidence type="ECO:0000256" key="1">
    <source>
        <dbReference type="ARBA" id="ARBA00022603"/>
    </source>
</evidence>
<dbReference type="InterPro" id="IPR029028">
    <property type="entry name" value="Alpha/beta_knot_MTases"/>
</dbReference>
<protein>
    <submittedName>
        <fullName evidence="4">tRNA/rRNA methyltransferase</fullName>
    </submittedName>
</protein>
<organism evidence="4">
    <name type="scientific">hydrothermal vent metagenome</name>
    <dbReference type="NCBI Taxonomy" id="652676"/>
    <lineage>
        <taxon>unclassified sequences</taxon>
        <taxon>metagenomes</taxon>
        <taxon>ecological metagenomes</taxon>
    </lineage>
</organism>
<feature type="domain" description="tRNA/rRNA methyltransferase SpoU type" evidence="3">
    <location>
        <begin position="114"/>
        <end position="228"/>
    </location>
</feature>
<dbReference type="InterPro" id="IPR001537">
    <property type="entry name" value="SpoU_MeTrfase"/>
</dbReference>
<dbReference type="InterPro" id="IPR029026">
    <property type="entry name" value="tRNA_m1G_MTases_N"/>
</dbReference>
<keyword evidence="1 4" id="KW-0489">Methyltransferase</keyword>
<dbReference type="GO" id="GO:0006396">
    <property type="term" value="P:RNA processing"/>
    <property type="evidence" value="ECO:0007669"/>
    <property type="project" value="InterPro"/>
</dbReference>
<evidence type="ECO:0000256" key="2">
    <source>
        <dbReference type="ARBA" id="ARBA00022679"/>
    </source>
</evidence>
<dbReference type="PANTHER" id="PTHR43191:SF12">
    <property type="entry name" value="RRNA METHYLASE"/>
    <property type="match status" value="1"/>
</dbReference>
<dbReference type="GO" id="GO:0032259">
    <property type="term" value="P:methylation"/>
    <property type="evidence" value="ECO:0007669"/>
    <property type="project" value="UniProtKB-KW"/>
</dbReference>
<dbReference type="InterPro" id="IPR051259">
    <property type="entry name" value="rRNA_Methyltransferase"/>
</dbReference>
<feature type="non-terminal residue" evidence="4">
    <location>
        <position position="1"/>
    </location>
</feature>
<dbReference type="GO" id="GO:0003723">
    <property type="term" value="F:RNA binding"/>
    <property type="evidence" value="ECO:0007669"/>
    <property type="project" value="InterPro"/>
</dbReference>